<dbReference type="InterPro" id="IPR021419">
    <property type="entry name" value="Mediator_Med25_VWA"/>
</dbReference>
<sequence length="320" mass="34498">MADKKLIVAVEGTAAMGPFWNTVVTDYLKKIVRCFCSNELAGQKTSTSNVELSLVTFNTHGSYCACLVQRSGWTKDVDIFLQWLSTIPFAGGGFNDAAIAEGLSEALMMFSNATNGSQNQQNVDGQKHCILVTASNPHPLPTPVYRPQIQNLEQSENIEAQAESRLSDAETLAKSFVQCSVSLSIICPKQLPKVKAIYNAAKRNPRAADPPVDNGKNPQFLLLISENFMDARAALSRPGVTSLASNQNPVKMDIASVASVTGPAQTSIPSVNGSMMNRQPISVGNVPTATVKVVSLVCNFHILVLGLKVVALWFLLSWIM</sequence>
<dbReference type="InterPro" id="IPR036465">
    <property type="entry name" value="vWFA_dom_sf"/>
</dbReference>
<dbReference type="Proteomes" id="UP001281410">
    <property type="component" value="Unassembled WGS sequence"/>
</dbReference>
<accession>A0AAE0AQV4</accession>
<evidence type="ECO:0000259" key="4">
    <source>
        <dbReference type="Pfam" id="PF11265"/>
    </source>
</evidence>
<comment type="similarity">
    <text evidence="1">Belongs to the Mediator complex subunit 25 family.</text>
</comment>
<dbReference type="GO" id="GO:0045944">
    <property type="term" value="P:positive regulation of transcription by RNA polymerase II"/>
    <property type="evidence" value="ECO:0007669"/>
    <property type="project" value="TreeGrafter"/>
</dbReference>
<dbReference type="Gene3D" id="3.40.50.410">
    <property type="entry name" value="von Willebrand factor, type A domain"/>
    <property type="match status" value="1"/>
</dbReference>
<name>A0AAE0AQV4_9ROSI</name>
<dbReference type="PANTHER" id="PTHR12433:SF11">
    <property type="entry name" value="MEDIATOR OF RNA POLYMERASE II TRANSCRIPTION SUBUNIT 25"/>
    <property type="match status" value="1"/>
</dbReference>
<keyword evidence="3" id="KW-1133">Transmembrane helix</keyword>
<dbReference type="EMBL" id="JANJYJ010000003">
    <property type="protein sequence ID" value="KAK3222596.1"/>
    <property type="molecule type" value="Genomic_DNA"/>
</dbReference>
<dbReference type="SUPFAM" id="SSF53300">
    <property type="entry name" value="vWA-like"/>
    <property type="match status" value="1"/>
</dbReference>
<protein>
    <recommendedName>
        <fullName evidence="2">Mediator of RNA polymerase II transcription subunit 25</fullName>
    </recommendedName>
</protein>
<evidence type="ECO:0000256" key="1">
    <source>
        <dbReference type="ARBA" id="ARBA00009102"/>
    </source>
</evidence>
<keyword evidence="6" id="KW-1185">Reference proteome</keyword>
<organism evidence="5 6">
    <name type="scientific">Dipteronia sinensis</name>
    <dbReference type="NCBI Taxonomy" id="43782"/>
    <lineage>
        <taxon>Eukaryota</taxon>
        <taxon>Viridiplantae</taxon>
        <taxon>Streptophyta</taxon>
        <taxon>Embryophyta</taxon>
        <taxon>Tracheophyta</taxon>
        <taxon>Spermatophyta</taxon>
        <taxon>Magnoliopsida</taxon>
        <taxon>eudicotyledons</taxon>
        <taxon>Gunneridae</taxon>
        <taxon>Pentapetalae</taxon>
        <taxon>rosids</taxon>
        <taxon>malvids</taxon>
        <taxon>Sapindales</taxon>
        <taxon>Sapindaceae</taxon>
        <taxon>Hippocastanoideae</taxon>
        <taxon>Acereae</taxon>
        <taxon>Dipteronia</taxon>
    </lineage>
</organism>
<dbReference type="GO" id="GO:0016592">
    <property type="term" value="C:mediator complex"/>
    <property type="evidence" value="ECO:0007669"/>
    <property type="project" value="TreeGrafter"/>
</dbReference>
<dbReference type="Pfam" id="PF11265">
    <property type="entry name" value="Med25_VWA"/>
    <property type="match status" value="1"/>
</dbReference>
<dbReference type="GO" id="GO:0005667">
    <property type="term" value="C:transcription regulator complex"/>
    <property type="evidence" value="ECO:0007669"/>
    <property type="project" value="TreeGrafter"/>
</dbReference>
<feature type="domain" description="Mediator of RNA polymerase II transcription subunit 25 von Willebrand factor type A" evidence="4">
    <location>
        <begin position="4"/>
        <end position="226"/>
    </location>
</feature>
<reference evidence="5" key="1">
    <citation type="journal article" date="2023" name="Plant J.">
        <title>Genome sequences and population genomics provide insights into the demographic history, inbreeding, and mutation load of two 'living fossil' tree species of Dipteronia.</title>
        <authorList>
            <person name="Feng Y."/>
            <person name="Comes H.P."/>
            <person name="Chen J."/>
            <person name="Zhu S."/>
            <person name="Lu R."/>
            <person name="Zhang X."/>
            <person name="Li P."/>
            <person name="Qiu J."/>
            <person name="Olsen K.M."/>
            <person name="Qiu Y."/>
        </authorList>
    </citation>
    <scope>NUCLEOTIDE SEQUENCE</scope>
    <source>
        <strain evidence="5">NBL</strain>
    </source>
</reference>
<gene>
    <name evidence="5" type="ORF">Dsin_009621</name>
</gene>
<comment type="caution">
    <text evidence="5">The sequence shown here is derived from an EMBL/GenBank/DDBJ whole genome shotgun (WGS) entry which is preliminary data.</text>
</comment>
<evidence type="ECO:0000256" key="2">
    <source>
        <dbReference type="ARBA" id="ARBA00019694"/>
    </source>
</evidence>
<keyword evidence="3" id="KW-0472">Membrane</keyword>
<dbReference type="AlphaFoldDB" id="A0AAE0AQV4"/>
<dbReference type="PANTHER" id="PTHR12433">
    <property type="entry name" value="MEDIATOR OF RNA POLYMERASE II TRANSCRIPTION SUBUNIT 25"/>
    <property type="match status" value="1"/>
</dbReference>
<proteinExistence type="inferred from homology"/>
<feature type="transmembrane region" description="Helical" evidence="3">
    <location>
        <begin position="300"/>
        <end position="319"/>
    </location>
</feature>
<keyword evidence="3" id="KW-0812">Transmembrane</keyword>
<evidence type="ECO:0000313" key="5">
    <source>
        <dbReference type="EMBL" id="KAK3222596.1"/>
    </source>
</evidence>
<evidence type="ECO:0000256" key="3">
    <source>
        <dbReference type="SAM" id="Phobius"/>
    </source>
</evidence>
<evidence type="ECO:0000313" key="6">
    <source>
        <dbReference type="Proteomes" id="UP001281410"/>
    </source>
</evidence>